<keyword evidence="2" id="KW-1185">Reference proteome</keyword>
<evidence type="ECO:0000313" key="2">
    <source>
        <dbReference type="Proteomes" id="UP001497700"/>
    </source>
</evidence>
<name>A0ACB9YZR8_9PEZI</name>
<evidence type="ECO:0000313" key="1">
    <source>
        <dbReference type="EMBL" id="KAI4864889.1"/>
    </source>
</evidence>
<protein>
    <submittedName>
        <fullName evidence="1">Uncharacterized protein</fullName>
    </submittedName>
</protein>
<proteinExistence type="predicted"/>
<dbReference type="EMBL" id="MU393480">
    <property type="protein sequence ID" value="KAI4864889.1"/>
    <property type="molecule type" value="Genomic_DNA"/>
</dbReference>
<dbReference type="Proteomes" id="UP001497700">
    <property type="component" value="Unassembled WGS sequence"/>
</dbReference>
<sequence>MDTPSVSDITPDQQGKDNTSELLDELGVLMERSQGEFAFACGGFVTLPGQEEPGSQHGSGSTSSSETMASEKTSSRPITLRWDPDDSSTPASQCKLVFPLEPCTSENLARLTATMSPATFGFNGEDVYDETYRRALKLDPSQFSTDFCPYELGIIDIIAQILLPTTRVPDNNLTAVRAELYNLNIYAGPSGHFRAHVDTPRSNLQIGSLVVCLPATFEGGNLEVRHHGKTVVYDWTGSKGSQPAIQWAAFYSDCEHEVQKVQSGHRVTLTYNLYAMRGNGRLAECRTGIDYANLPLYKHVRALIVDESFMPSGGRLGFFTTHSYPHTSKSSFLPAALKGLDMAVWNVFFSLHCKVELRPVAHMDGRDFGQGYFDSLGDFFPFEPNAYINYMESLEDFNCVVECWSGQRGGYSDDLVWLNKSGHKEYQFSMSAYGNHSCTDTVYSSCAIIIKIPPYDERKSYVKDESD</sequence>
<organism evidence="1 2">
    <name type="scientific">Hypoxylon rubiginosum</name>
    <dbReference type="NCBI Taxonomy" id="110542"/>
    <lineage>
        <taxon>Eukaryota</taxon>
        <taxon>Fungi</taxon>
        <taxon>Dikarya</taxon>
        <taxon>Ascomycota</taxon>
        <taxon>Pezizomycotina</taxon>
        <taxon>Sordariomycetes</taxon>
        <taxon>Xylariomycetidae</taxon>
        <taxon>Xylariales</taxon>
        <taxon>Hypoxylaceae</taxon>
        <taxon>Hypoxylon</taxon>
    </lineage>
</organism>
<accession>A0ACB9YZR8</accession>
<reference evidence="1 2" key="1">
    <citation type="journal article" date="2022" name="New Phytol.">
        <title>Ecological generalism drives hyperdiversity of secondary metabolite gene clusters in xylarialean endophytes.</title>
        <authorList>
            <person name="Franco M.E.E."/>
            <person name="Wisecaver J.H."/>
            <person name="Arnold A.E."/>
            <person name="Ju Y.M."/>
            <person name="Slot J.C."/>
            <person name="Ahrendt S."/>
            <person name="Moore L.P."/>
            <person name="Eastman K.E."/>
            <person name="Scott K."/>
            <person name="Konkel Z."/>
            <person name="Mondo S.J."/>
            <person name="Kuo A."/>
            <person name="Hayes R.D."/>
            <person name="Haridas S."/>
            <person name="Andreopoulos B."/>
            <person name="Riley R."/>
            <person name="LaButti K."/>
            <person name="Pangilinan J."/>
            <person name="Lipzen A."/>
            <person name="Amirebrahimi M."/>
            <person name="Yan J."/>
            <person name="Adam C."/>
            <person name="Keymanesh K."/>
            <person name="Ng V."/>
            <person name="Louie K."/>
            <person name="Northen T."/>
            <person name="Drula E."/>
            <person name="Henrissat B."/>
            <person name="Hsieh H.M."/>
            <person name="Youens-Clark K."/>
            <person name="Lutzoni F."/>
            <person name="Miadlikowska J."/>
            <person name="Eastwood D.C."/>
            <person name="Hamelin R.C."/>
            <person name="Grigoriev I.V."/>
            <person name="U'Ren J.M."/>
        </authorList>
    </citation>
    <scope>NUCLEOTIDE SEQUENCE [LARGE SCALE GENOMIC DNA]</scope>
    <source>
        <strain evidence="1 2">CBS 119005</strain>
    </source>
</reference>
<comment type="caution">
    <text evidence="1">The sequence shown here is derived from an EMBL/GenBank/DDBJ whole genome shotgun (WGS) entry which is preliminary data.</text>
</comment>
<gene>
    <name evidence="1" type="ORF">F4820DRAFT_422463</name>
</gene>